<evidence type="ECO:0000313" key="3">
    <source>
        <dbReference type="Proteomes" id="UP000824890"/>
    </source>
</evidence>
<evidence type="ECO:0000313" key="2">
    <source>
        <dbReference type="EMBL" id="KAH0885911.1"/>
    </source>
</evidence>
<reference evidence="2 3" key="1">
    <citation type="submission" date="2021-05" db="EMBL/GenBank/DDBJ databases">
        <title>Genome Assembly of Synthetic Allotetraploid Brassica napus Reveals Homoeologous Exchanges between Subgenomes.</title>
        <authorList>
            <person name="Davis J.T."/>
        </authorList>
    </citation>
    <scope>NUCLEOTIDE SEQUENCE [LARGE SCALE GENOMIC DNA]</scope>
    <source>
        <strain evidence="3">cv. Da-Ae</strain>
        <tissue evidence="2">Seedling</tissue>
    </source>
</reference>
<accession>A0ABQ8A086</accession>
<feature type="transmembrane region" description="Helical" evidence="1">
    <location>
        <begin position="264"/>
        <end position="284"/>
    </location>
</feature>
<evidence type="ECO:0000256" key="1">
    <source>
        <dbReference type="SAM" id="Phobius"/>
    </source>
</evidence>
<evidence type="ECO:0008006" key="4">
    <source>
        <dbReference type="Google" id="ProtNLM"/>
    </source>
</evidence>
<keyword evidence="1" id="KW-0812">Transmembrane</keyword>
<gene>
    <name evidence="2" type="ORF">HID58_062007</name>
</gene>
<dbReference type="EMBL" id="JAGKQM010000014">
    <property type="protein sequence ID" value="KAH0885911.1"/>
    <property type="molecule type" value="Genomic_DNA"/>
</dbReference>
<name>A0ABQ8A086_BRANA</name>
<keyword evidence="1" id="KW-1133">Transmembrane helix</keyword>
<comment type="caution">
    <text evidence="2">The sequence shown here is derived from an EMBL/GenBank/DDBJ whole genome shotgun (WGS) entry which is preliminary data.</text>
</comment>
<keyword evidence="1" id="KW-0472">Membrane</keyword>
<sequence>MERVLRGSLITTRVQICAGSEAAVEDIDFSEFEDCSRVSVSFVCFVFSRNCLEFPFQGLGCPLSCLWRSCVQGSRLFLTRRRSFYWFSIGEYVRGCGGLRFGLSESSCLCGVVLETVKFPVVEVSSQPVSWYCPVGVTVVLAISFPNKKLDGRRQLISLISDGSVSLYFSLEAVVILCCGGTDVVVASYIFGEAAMTLRCGGSDVVVPSYFSSKVAAFLRRVGTDVVVVSYFPAKAAVILRCVGSDVVVASCGFCCCGGTDVVVAAYFSGEAVVNLIVVGLMWLKLRTFPAKLRTFPAKLRHMFVMAGLMWLEFSTFLVVEK</sequence>
<dbReference type="Proteomes" id="UP000824890">
    <property type="component" value="Unassembled WGS sequence"/>
</dbReference>
<feature type="non-terminal residue" evidence="2">
    <location>
        <position position="322"/>
    </location>
</feature>
<proteinExistence type="predicted"/>
<organism evidence="2 3">
    <name type="scientific">Brassica napus</name>
    <name type="common">Rape</name>
    <dbReference type="NCBI Taxonomy" id="3708"/>
    <lineage>
        <taxon>Eukaryota</taxon>
        <taxon>Viridiplantae</taxon>
        <taxon>Streptophyta</taxon>
        <taxon>Embryophyta</taxon>
        <taxon>Tracheophyta</taxon>
        <taxon>Spermatophyta</taxon>
        <taxon>Magnoliopsida</taxon>
        <taxon>eudicotyledons</taxon>
        <taxon>Gunneridae</taxon>
        <taxon>Pentapetalae</taxon>
        <taxon>rosids</taxon>
        <taxon>malvids</taxon>
        <taxon>Brassicales</taxon>
        <taxon>Brassicaceae</taxon>
        <taxon>Brassiceae</taxon>
        <taxon>Brassica</taxon>
    </lineage>
</organism>
<keyword evidence="3" id="KW-1185">Reference proteome</keyword>
<protein>
    <recommendedName>
        <fullName evidence="4">Transmembrane protein</fullName>
    </recommendedName>
</protein>